<evidence type="ECO:0000313" key="2">
    <source>
        <dbReference type="EMBL" id="KAG0578458.1"/>
    </source>
</evidence>
<keyword evidence="3" id="KW-1185">Reference proteome</keyword>
<protein>
    <submittedName>
        <fullName evidence="2">Uncharacterized protein</fullName>
    </submittedName>
</protein>
<comment type="caution">
    <text evidence="2">The sequence shown here is derived from an EMBL/GenBank/DDBJ whole genome shotgun (WGS) entry which is preliminary data.</text>
</comment>
<dbReference type="Proteomes" id="UP000822688">
    <property type="component" value="Chromosome 4"/>
</dbReference>
<accession>A0A8T0I7J2</accession>
<sequence>MAAASYSSLRIVIGTGHVVWLFETGQAPLDSFGEENGCSFLSSLVIIKTIFLNDVLVCRYNLKILKLALPNNVGDTAFCEYEMRSS</sequence>
<dbReference type="AlphaFoldDB" id="A0A8T0I7J2"/>
<dbReference type="EMBL" id="CM026424">
    <property type="protein sequence ID" value="KAG0578458.1"/>
    <property type="molecule type" value="Genomic_DNA"/>
</dbReference>
<organism evidence="2 3">
    <name type="scientific">Ceratodon purpureus</name>
    <name type="common">Fire moss</name>
    <name type="synonym">Dicranum purpureum</name>
    <dbReference type="NCBI Taxonomy" id="3225"/>
    <lineage>
        <taxon>Eukaryota</taxon>
        <taxon>Viridiplantae</taxon>
        <taxon>Streptophyta</taxon>
        <taxon>Embryophyta</taxon>
        <taxon>Bryophyta</taxon>
        <taxon>Bryophytina</taxon>
        <taxon>Bryopsida</taxon>
        <taxon>Dicranidae</taxon>
        <taxon>Pseudoditrichales</taxon>
        <taxon>Ditrichaceae</taxon>
        <taxon>Ceratodon</taxon>
    </lineage>
</organism>
<gene>
    <name evidence="1" type="ORF">KC19_4G024100</name>
    <name evidence="2" type="ORF">KC19_4G024500</name>
</gene>
<evidence type="ECO:0000313" key="3">
    <source>
        <dbReference type="Proteomes" id="UP000822688"/>
    </source>
</evidence>
<name>A0A8T0I7J2_CERPU</name>
<proteinExistence type="predicted"/>
<reference evidence="2" key="1">
    <citation type="submission" date="2020-06" db="EMBL/GenBank/DDBJ databases">
        <title>WGS assembly of Ceratodon purpureus strain R40.</title>
        <authorList>
            <person name="Carey S.B."/>
            <person name="Jenkins J."/>
            <person name="Shu S."/>
            <person name="Lovell J.T."/>
            <person name="Sreedasyam A."/>
            <person name="Maumus F."/>
            <person name="Tiley G.P."/>
            <person name="Fernandez-Pozo N."/>
            <person name="Barry K."/>
            <person name="Chen C."/>
            <person name="Wang M."/>
            <person name="Lipzen A."/>
            <person name="Daum C."/>
            <person name="Saski C.A."/>
            <person name="Payton A.C."/>
            <person name="Mcbreen J.C."/>
            <person name="Conrad R.E."/>
            <person name="Kollar L.M."/>
            <person name="Olsson S."/>
            <person name="Huttunen S."/>
            <person name="Landis J.B."/>
            <person name="Wickett N.J."/>
            <person name="Johnson M.G."/>
            <person name="Rensing S.A."/>
            <person name="Grimwood J."/>
            <person name="Schmutz J."/>
            <person name="Mcdaniel S.F."/>
        </authorList>
    </citation>
    <scope>NUCLEOTIDE SEQUENCE</scope>
    <source>
        <strain evidence="2">R40</strain>
    </source>
</reference>
<evidence type="ECO:0000313" key="1">
    <source>
        <dbReference type="EMBL" id="KAG0578454.1"/>
    </source>
</evidence>
<dbReference type="EMBL" id="CM026424">
    <property type="protein sequence ID" value="KAG0578454.1"/>
    <property type="molecule type" value="Genomic_DNA"/>
</dbReference>